<dbReference type="EC" id="1.2.1.97" evidence="6"/>
<gene>
    <name evidence="11" type="ORF">H1164_17480</name>
</gene>
<dbReference type="InterPro" id="IPR029510">
    <property type="entry name" value="Ald_DH_CS_GLU"/>
</dbReference>
<comment type="catalytic activity">
    <reaction evidence="4">
        <text>(2S)-3-sulfolactaldehyde + NAD(+) + H2O = (2S)-3-sulfolactate + NADH + 2 H(+)</text>
        <dbReference type="Rhea" id="RHEA:47932"/>
        <dbReference type="ChEBI" id="CHEBI:15377"/>
        <dbReference type="ChEBI" id="CHEBI:15378"/>
        <dbReference type="ChEBI" id="CHEBI:57540"/>
        <dbReference type="ChEBI" id="CHEBI:57945"/>
        <dbReference type="ChEBI" id="CHEBI:61289"/>
        <dbReference type="ChEBI" id="CHEBI:90109"/>
        <dbReference type="EC" id="1.2.1.97"/>
    </reaction>
    <physiologicalReaction direction="left-to-right" evidence="4">
        <dbReference type="Rhea" id="RHEA:47933"/>
    </physiologicalReaction>
</comment>
<feature type="active site" evidence="8">
    <location>
        <position position="253"/>
    </location>
</feature>
<dbReference type="PANTHER" id="PTHR42986">
    <property type="entry name" value="BENZALDEHYDE DEHYDROGENASE YFMT"/>
    <property type="match status" value="1"/>
</dbReference>
<organism evidence="11 12">
    <name type="scientific">Thermoactinomyces daqus</name>
    <dbReference type="NCBI Taxonomy" id="1329516"/>
    <lineage>
        <taxon>Bacteria</taxon>
        <taxon>Bacillati</taxon>
        <taxon>Bacillota</taxon>
        <taxon>Bacilli</taxon>
        <taxon>Bacillales</taxon>
        <taxon>Thermoactinomycetaceae</taxon>
        <taxon>Thermoactinomyces</taxon>
    </lineage>
</organism>
<protein>
    <recommendedName>
        <fullName evidence="7">3-sulfolactaldehyde dehydrogenase</fullName>
        <ecNumber evidence="6">1.2.1.97</ecNumber>
    </recommendedName>
</protein>
<keyword evidence="12" id="KW-1185">Reference proteome</keyword>
<keyword evidence="2 9" id="KW-0560">Oxidoreductase</keyword>
<evidence type="ECO:0000259" key="10">
    <source>
        <dbReference type="Pfam" id="PF00171"/>
    </source>
</evidence>
<proteinExistence type="inferred from homology"/>
<dbReference type="PROSITE" id="PS00687">
    <property type="entry name" value="ALDEHYDE_DEHYDR_GLU"/>
    <property type="match status" value="1"/>
</dbReference>
<evidence type="ECO:0000256" key="7">
    <source>
        <dbReference type="ARBA" id="ARBA00067277"/>
    </source>
</evidence>
<evidence type="ECO:0000313" key="11">
    <source>
        <dbReference type="EMBL" id="MBA4544622.1"/>
    </source>
</evidence>
<dbReference type="Proteomes" id="UP000530514">
    <property type="component" value="Unassembled WGS sequence"/>
</dbReference>
<dbReference type="GO" id="GO:0016620">
    <property type="term" value="F:oxidoreductase activity, acting on the aldehyde or oxo group of donors, NAD or NADP as acceptor"/>
    <property type="evidence" value="ECO:0007669"/>
    <property type="project" value="InterPro"/>
</dbReference>
<evidence type="ECO:0000256" key="9">
    <source>
        <dbReference type="RuleBase" id="RU003345"/>
    </source>
</evidence>
<evidence type="ECO:0000256" key="2">
    <source>
        <dbReference type="ARBA" id="ARBA00023002"/>
    </source>
</evidence>
<evidence type="ECO:0000256" key="1">
    <source>
        <dbReference type="ARBA" id="ARBA00009986"/>
    </source>
</evidence>
<dbReference type="EMBL" id="JACEIP010000051">
    <property type="protein sequence ID" value="MBA4544622.1"/>
    <property type="molecule type" value="Genomic_DNA"/>
</dbReference>
<dbReference type="FunFam" id="3.40.605.10:FF:000007">
    <property type="entry name" value="NAD/NADP-dependent betaine aldehyde dehydrogenase"/>
    <property type="match status" value="1"/>
</dbReference>
<name>A0A7W1XDE8_9BACL</name>
<dbReference type="InterPro" id="IPR016163">
    <property type="entry name" value="Ald_DH_C"/>
</dbReference>
<dbReference type="InterPro" id="IPR015590">
    <property type="entry name" value="Aldehyde_DH_dom"/>
</dbReference>
<dbReference type="FunFam" id="3.40.309.10:FF:000009">
    <property type="entry name" value="Aldehyde dehydrogenase A"/>
    <property type="match status" value="1"/>
</dbReference>
<reference evidence="11 12" key="1">
    <citation type="submission" date="2020-07" db="EMBL/GenBank/DDBJ databases">
        <authorList>
            <person name="Feng H."/>
        </authorList>
    </citation>
    <scope>NUCLEOTIDE SEQUENCE [LARGE SCALE GENOMIC DNA]</scope>
    <source>
        <strain evidence="12">s-11</strain>
    </source>
</reference>
<dbReference type="Gene3D" id="3.40.605.10">
    <property type="entry name" value="Aldehyde Dehydrogenase, Chain A, domain 1"/>
    <property type="match status" value="1"/>
</dbReference>
<evidence type="ECO:0000256" key="5">
    <source>
        <dbReference type="ARBA" id="ARBA00054572"/>
    </source>
</evidence>
<evidence type="ECO:0000256" key="3">
    <source>
        <dbReference type="ARBA" id="ARBA00023027"/>
    </source>
</evidence>
<dbReference type="InterPro" id="IPR016162">
    <property type="entry name" value="Ald_DH_N"/>
</dbReference>
<dbReference type="Pfam" id="PF00171">
    <property type="entry name" value="Aldedh"/>
    <property type="match status" value="1"/>
</dbReference>
<dbReference type="SUPFAM" id="SSF53720">
    <property type="entry name" value="ALDH-like"/>
    <property type="match status" value="1"/>
</dbReference>
<dbReference type="PANTHER" id="PTHR42986:SF1">
    <property type="entry name" value="BENZALDEHYDE DEHYDROGENASE YFMT"/>
    <property type="match status" value="1"/>
</dbReference>
<evidence type="ECO:0000313" key="12">
    <source>
        <dbReference type="Proteomes" id="UP000530514"/>
    </source>
</evidence>
<dbReference type="Gene3D" id="3.40.309.10">
    <property type="entry name" value="Aldehyde Dehydrogenase, Chain A, domain 2"/>
    <property type="match status" value="1"/>
</dbReference>
<dbReference type="InterPro" id="IPR016161">
    <property type="entry name" value="Ald_DH/histidinol_DH"/>
</dbReference>
<accession>A0A7W1XDE8</accession>
<dbReference type="AlphaFoldDB" id="A0A7W1XDE8"/>
<feature type="domain" description="Aldehyde dehydrogenase" evidence="10">
    <location>
        <begin position="16"/>
        <end position="474"/>
    </location>
</feature>
<evidence type="ECO:0000256" key="8">
    <source>
        <dbReference type="PROSITE-ProRule" id="PRU10007"/>
    </source>
</evidence>
<keyword evidence="3" id="KW-0520">NAD</keyword>
<sequence length="485" mass="53633">MYDFTYWNKQYIGGEWIDGSSPTRYENVNPYNGETLSTLQLANRDDIARAYEKAKQSQKAWEQLNPYNRAMVMEKAAALMVERADELIEILIAESGSTRIKASIEAKSAFSMLKEAAKYPFQMNTTVHPSFVVGKENRVYCKPHGVVGIISPSNFPFILSLRAVAPALATGNGVVLKPDSQTYISGGLFLAKLFEDAGLPKGVFNVVVGEIEEIGDTFIEHPVPRLISFTGSTETGRHIAQICGKHLKRLHLELGGNNPFIVLEDANIEKAVQAAVFGAFLHQGQICMSINRIIVHKSRYEEFIRLFAEKVKKLKVGNPAEPDTFIGPLINKNAIPRVLSLIEDAVQQGCRLILEGKAYDQFLEPYILADVRNDMKIAQTELFAPVACILPVESEEEAIEIANDNSYGLSSAVFSGSIEHGVRVAQRIQAGMVHVNDQTVNDEPNIPFGGEKASGYGRFGGNWGLGEFTTTKWVSVQNEPRTFPF</sequence>
<comment type="similarity">
    <text evidence="1 9">Belongs to the aldehyde dehydrogenase family.</text>
</comment>
<evidence type="ECO:0000256" key="4">
    <source>
        <dbReference type="ARBA" id="ARBA00050326"/>
    </source>
</evidence>
<dbReference type="RefSeq" id="WP_033102432.1">
    <property type="nucleotide sequence ID" value="NZ_JACEIP010000051.1"/>
</dbReference>
<evidence type="ECO:0000256" key="6">
    <source>
        <dbReference type="ARBA" id="ARBA00066984"/>
    </source>
</evidence>
<comment type="caution">
    <text evidence="11">The sequence shown here is derived from an EMBL/GenBank/DDBJ whole genome shotgun (WGS) entry which is preliminary data.</text>
</comment>
<dbReference type="OrthoDB" id="9762913at2"/>
<comment type="function">
    <text evidence="5">Part of the sulfo-TAL (or sulfo-SFT) pathway, a D-sulfoquinovose degradation pathway that produces sulfolactate (SL). Catalyzes the oxidation of 3-sulfolactaldehyde (SLA) to sulfolactate (SL).</text>
</comment>